<name>A0A1G6MTT9_9BACT</name>
<dbReference type="AlphaFoldDB" id="A0A1G6MTT9"/>
<accession>A0A1G6MTT9</accession>
<keyword evidence="2" id="KW-1185">Reference proteome</keyword>
<dbReference type="STRING" id="686796.SAMN04488104_100263"/>
<dbReference type="Proteomes" id="UP000199060">
    <property type="component" value="Unassembled WGS sequence"/>
</dbReference>
<sequence length="45" mass="5322">MSDLEFYSENQLNCLNKFFNSFLKFKLDVKLGSVMSNQNRRKSSI</sequence>
<organism evidence="1 2">
    <name type="scientific">Algoriphagus faecimaris</name>
    <dbReference type="NCBI Taxonomy" id="686796"/>
    <lineage>
        <taxon>Bacteria</taxon>
        <taxon>Pseudomonadati</taxon>
        <taxon>Bacteroidota</taxon>
        <taxon>Cytophagia</taxon>
        <taxon>Cytophagales</taxon>
        <taxon>Cyclobacteriaceae</taxon>
        <taxon>Algoriphagus</taxon>
    </lineage>
</organism>
<reference evidence="2" key="1">
    <citation type="submission" date="2016-10" db="EMBL/GenBank/DDBJ databases">
        <authorList>
            <person name="Varghese N."/>
            <person name="Submissions S."/>
        </authorList>
    </citation>
    <scope>NUCLEOTIDE SEQUENCE [LARGE SCALE GENOMIC DNA]</scope>
    <source>
        <strain evidence="2">DSM 23095</strain>
    </source>
</reference>
<evidence type="ECO:0000313" key="1">
    <source>
        <dbReference type="EMBL" id="SDC58949.1"/>
    </source>
</evidence>
<protein>
    <submittedName>
        <fullName evidence="1">Uncharacterized protein</fullName>
    </submittedName>
</protein>
<gene>
    <name evidence="1" type="ORF">SAMN04488104_100263</name>
</gene>
<evidence type="ECO:0000313" key="2">
    <source>
        <dbReference type="Proteomes" id="UP000199060"/>
    </source>
</evidence>
<dbReference type="EMBL" id="FNAC01000002">
    <property type="protein sequence ID" value="SDC58949.1"/>
    <property type="molecule type" value="Genomic_DNA"/>
</dbReference>
<proteinExistence type="predicted"/>